<reference evidence="2 3" key="1">
    <citation type="submission" date="2018-06" db="EMBL/GenBank/DDBJ databases">
        <authorList>
            <consortium name="Pathogen Informatics"/>
            <person name="Doyle S."/>
        </authorList>
    </citation>
    <scope>NUCLEOTIDE SEQUENCE [LARGE SCALE GENOMIC DNA]</scope>
    <source>
        <strain evidence="2 3">NCTC1542</strain>
    </source>
</reference>
<evidence type="ECO:0000313" key="2">
    <source>
        <dbReference type="EMBL" id="SUA02729.1"/>
    </source>
</evidence>
<sequence length="97" mass="10727">MTVTPASLTALEASARKRSADVEARIDRALKKMRKQGLDINVSSLARHAGVSRSVIHRRPNCENRSAPPSRWPPPPIHRHHRLPTPRAASSPRYGPA</sequence>
<name>A0A378UZD5_MYCFO</name>
<dbReference type="EMBL" id="UGQY01000004">
    <property type="protein sequence ID" value="SUA02729.1"/>
    <property type="molecule type" value="Genomic_DNA"/>
</dbReference>
<organism evidence="2 3">
    <name type="scientific">Mycolicibacterium fortuitum</name>
    <name type="common">Mycobacterium fortuitum</name>
    <dbReference type="NCBI Taxonomy" id="1766"/>
    <lineage>
        <taxon>Bacteria</taxon>
        <taxon>Bacillati</taxon>
        <taxon>Actinomycetota</taxon>
        <taxon>Actinomycetes</taxon>
        <taxon>Mycobacteriales</taxon>
        <taxon>Mycobacteriaceae</taxon>
        <taxon>Mycolicibacterium</taxon>
    </lineage>
</organism>
<evidence type="ECO:0000256" key="1">
    <source>
        <dbReference type="SAM" id="MobiDB-lite"/>
    </source>
</evidence>
<gene>
    <name evidence="2" type="ORF">NCTC1542_04200</name>
</gene>
<feature type="region of interest" description="Disordered" evidence="1">
    <location>
        <begin position="52"/>
        <end position="97"/>
    </location>
</feature>
<dbReference type="Proteomes" id="UP000255389">
    <property type="component" value="Unassembled WGS sequence"/>
</dbReference>
<proteinExistence type="predicted"/>
<evidence type="ECO:0000313" key="3">
    <source>
        <dbReference type="Proteomes" id="UP000255389"/>
    </source>
</evidence>
<protein>
    <submittedName>
        <fullName evidence="2">Tn554 transposase C</fullName>
    </submittedName>
</protein>
<dbReference type="AlphaFoldDB" id="A0A378UZD5"/>
<accession>A0A378UZD5</accession>